<evidence type="ECO:0000259" key="6">
    <source>
        <dbReference type="Pfam" id="PF00460"/>
    </source>
</evidence>
<dbReference type="Pfam" id="PF06429">
    <property type="entry name" value="Flg_bbr_C"/>
    <property type="match status" value="1"/>
</dbReference>
<dbReference type="PROSITE" id="PS00588">
    <property type="entry name" value="FLAGELLA_BB_ROD"/>
    <property type="match status" value="1"/>
</dbReference>
<proteinExistence type="inferred from homology"/>
<organism evidence="8">
    <name type="scientific">hydrothermal vent metagenome</name>
    <dbReference type="NCBI Taxonomy" id="652676"/>
    <lineage>
        <taxon>unclassified sequences</taxon>
        <taxon>metagenomes</taxon>
        <taxon>ecological metagenomes</taxon>
    </lineage>
</organism>
<gene>
    <name evidence="8" type="ORF">MNBD_GAMMA24-249</name>
</gene>
<dbReference type="PANTHER" id="PTHR30435:SF2">
    <property type="entry name" value="FLAGELLAR BASAL-BODY ROD PROTEIN FLGC"/>
    <property type="match status" value="1"/>
</dbReference>
<comment type="subunit">
    <text evidence="5">The basal body constitutes a major portion of the flagellar organelle and consists of four rings (L,P,S, and M) mounted on a central rod. The rod consists of about 26 subunits of FlgG in the distal portion, and FlgB, FlgC and FlgF are thought to build up the proximal portion of the rod with about 6 subunits each.</text>
</comment>
<dbReference type="AlphaFoldDB" id="A0A3B1BMB5"/>
<evidence type="ECO:0000256" key="5">
    <source>
        <dbReference type="ARBA" id="ARBA00025933"/>
    </source>
</evidence>
<dbReference type="InterPro" id="IPR001444">
    <property type="entry name" value="Flag_bb_rod_N"/>
</dbReference>
<reference evidence="8" key="1">
    <citation type="submission" date="2018-06" db="EMBL/GenBank/DDBJ databases">
        <authorList>
            <person name="Zhirakovskaya E."/>
        </authorList>
    </citation>
    <scope>NUCLEOTIDE SEQUENCE</scope>
</reference>
<dbReference type="PANTHER" id="PTHR30435">
    <property type="entry name" value="FLAGELLAR PROTEIN"/>
    <property type="match status" value="1"/>
</dbReference>
<keyword evidence="8" id="KW-0282">Flagellum</keyword>
<protein>
    <recommendedName>
        <fullName evidence="3">Flagellar basal-body rod protein FlgC</fullName>
    </recommendedName>
</protein>
<dbReference type="InterPro" id="IPR006299">
    <property type="entry name" value="FlgC"/>
</dbReference>
<evidence type="ECO:0000256" key="3">
    <source>
        <dbReference type="ARBA" id="ARBA00017941"/>
    </source>
</evidence>
<evidence type="ECO:0000313" key="8">
    <source>
        <dbReference type="EMBL" id="VAX12608.1"/>
    </source>
</evidence>
<dbReference type="EMBL" id="UOFZ01000055">
    <property type="protein sequence ID" value="VAX12608.1"/>
    <property type="molecule type" value="Genomic_DNA"/>
</dbReference>
<feature type="domain" description="Flagellar basal-body/hook protein C-terminal" evidence="7">
    <location>
        <begin position="92"/>
        <end position="136"/>
    </location>
</feature>
<dbReference type="NCBIfam" id="TIGR01395">
    <property type="entry name" value="FlgC"/>
    <property type="match status" value="1"/>
</dbReference>
<evidence type="ECO:0000256" key="1">
    <source>
        <dbReference type="ARBA" id="ARBA00004117"/>
    </source>
</evidence>
<evidence type="ECO:0000256" key="2">
    <source>
        <dbReference type="ARBA" id="ARBA00009677"/>
    </source>
</evidence>
<dbReference type="GO" id="GO:0030694">
    <property type="term" value="C:bacterial-type flagellum basal body, rod"/>
    <property type="evidence" value="ECO:0007669"/>
    <property type="project" value="InterPro"/>
</dbReference>
<dbReference type="GO" id="GO:0071978">
    <property type="term" value="P:bacterial-type flagellum-dependent swarming motility"/>
    <property type="evidence" value="ECO:0007669"/>
    <property type="project" value="TreeGrafter"/>
</dbReference>
<accession>A0A3B1BMB5</accession>
<keyword evidence="8" id="KW-0969">Cilium</keyword>
<sequence length="138" mass="15085">MSLFNLFDTAGSALHAQTIRLNTISSNLANANSASSSTGKTYRAREPVFSAIVDNFATEEGAVKGVRVMGIVESQKPLRREYQPGNPLANKDGYVFMPNVNVVEEMANMISASRSYQTNVEVMNTAKQMLMRTLSMGQ</sequence>
<dbReference type="Pfam" id="PF00460">
    <property type="entry name" value="Flg_bb_rod"/>
    <property type="match status" value="1"/>
</dbReference>
<comment type="subcellular location">
    <subcellularLocation>
        <location evidence="1">Bacterial flagellum basal body</location>
    </subcellularLocation>
</comment>
<keyword evidence="4" id="KW-0975">Bacterial flagellum</keyword>
<comment type="similarity">
    <text evidence="2">Belongs to the flagella basal body rod proteins family.</text>
</comment>
<evidence type="ECO:0000256" key="4">
    <source>
        <dbReference type="ARBA" id="ARBA00023143"/>
    </source>
</evidence>
<evidence type="ECO:0000259" key="7">
    <source>
        <dbReference type="Pfam" id="PF06429"/>
    </source>
</evidence>
<name>A0A3B1BMB5_9ZZZZ</name>
<feature type="domain" description="Flagellar basal body rod protein N-terminal" evidence="6">
    <location>
        <begin position="8"/>
        <end position="32"/>
    </location>
</feature>
<dbReference type="InterPro" id="IPR010930">
    <property type="entry name" value="Flg_bb/hook_C_dom"/>
</dbReference>
<dbReference type="InterPro" id="IPR019776">
    <property type="entry name" value="Flagellar_basal_body_rod_CS"/>
</dbReference>
<keyword evidence="8" id="KW-0966">Cell projection</keyword>